<evidence type="ECO:0000256" key="1">
    <source>
        <dbReference type="ARBA" id="ARBA00022536"/>
    </source>
</evidence>
<sequence length="234" mass="25216">MGAGCDQKCPNGSYGEECTKTCSDHCAGDQNSCHHVNGTCDLGCEPGYQGSSCTQVCPRGRYGSGCTQACSVQCAGRESPCDHVDGSCYFGCKQDDNSFICRSAALTGDESDDSGVKTWAVVATIVAGVALIVAAVAIGILVRRTHKVYTDGSSTSAERGNNSENETCAAFHRDEDRQKPVQQRMDENEGSDHYNESMESGRGDVHRYDTDFDHYDRPENLMKESGVYENQLSG</sequence>
<accession>A0AAE1E5Z9</accession>
<evidence type="ECO:0000256" key="3">
    <source>
        <dbReference type="SAM" id="Phobius"/>
    </source>
</evidence>
<dbReference type="GO" id="GO:0005044">
    <property type="term" value="F:scavenger receptor activity"/>
    <property type="evidence" value="ECO:0007669"/>
    <property type="project" value="InterPro"/>
</dbReference>
<organism evidence="4 5">
    <name type="scientific">Elysia crispata</name>
    <name type="common">lettuce slug</name>
    <dbReference type="NCBI Taxonomy" id="231223"/>
    <lineage>
        <taxon>Eukaryota</taxon>
        <taxon>Metazoa</taxon>
        <taxon>Spiralia</taxon>
        <taxon>Lophotrochozoa</taxon>
        <taxon>Mollusca</taxon>
        <taxon>Gastropoda</taxon>
        <taxon>Heterobranchia</taxon>
        <taxon>Euthyneura</taxon>
        <taxon>Panpulmonata</taxon>
        <taxon>Sacoglossa</taxon>
        <taxon>Placobranchoidea</taxon>
        <taxon>Plakobranchidae</taxon>
        <taxon>Elysia</taxon>
    </lineage>
</organism>
<keyword evidence="1" id="KW-0245">EGF-like domain</keyword>
<keyword evidence="3" id="KW-1133">Transmembrane helix</keyword>
<comment type="caution">
    <text evidence="4">The sequence shown here is derived from an EMBL/GenBank/DDBJ whole genome shotgun (WGS) entry which is preliminary data.</text>
</comment>
<feature type="compositionally biased region" description="Basic and acidic residues" evidence="2">
    <location>
        <begin position="171"/>
        <end position="222"/>
    </location>
</feature>
<evidence type="ECO:0000313" key="4">
    <source>
        <dbReference type="EMBL" id="KAK3795272.1"/>
    </source>
</evidence>
<dbReference type="PANTHER" id="PTHR24043">
    <property type="entry name" value="SCAVENGER RECEPTOR CLASS F"/>
    <property type="match status" value="1"/>
</dbReference>
<feature type="transmembrane region" description="Helical" evidence="3">
    <location>
        <begin position="119"/>
        <end position="142"/>
    </location>
</feature>
<reference evidence="4" key="1">
    <citation type="journal article" date="2023" name="G3 (Bethesda)">
        <title>A reference genome for the long-term kleptoplast-retaining sea slug Elysia crispata morphotype clarki.</title>
        <authorList>
            <person name="Eastman K.E."/>
            <person name="Pendleton A.L."/>
            <person name="Shaikh M.A."/>
            <person name="Suttiyut T."/>
            <person name="Ogas R."/>
            <person name="Tomko P."/>
            <person name="Gavelis G."/>
            <person name="Widhalm J.R."/>
            <person name="Wisecaver J.H."/>
        </authorList>
    </citation>
    <scope>NUCLEOTIDE SEQUENCE</scope>
    <source>
        <strain evidence="4">ECLA1</strain>
    </source>
</reference>
<feature type="region of interest" description="Disordered" evidence="2">
    <location>
        <begin position="170"/>
        <end position="234"/>
    </location>
</feature>
<keyword evidence="3" id="KW-0812">Transmembrane</keyword>
<evidence type="ECO:0000313" key="5">
    <source>
        <dbReference type="Proteomes" id="UP001283361"/>
    </source>
</evidence>
<evidence type="ECO:0000256" key="2">
    <source>
        <dbReference type="SAM" id="MobiDB-lite"/>
    </source>
</evidence>
<dbReference type="Proteomes" id="UP001283361">
    <property type="component" value="Unassembled WGS sequence"/>
</dbReference>
<name>A0AAE1E5Z9_9GAST</name>
<protein>
    <submittedName>
        <fullName evidence="4">Uncharacterized protein</fullName>
    </submittedName>
</protein>
<dbReference type="InterPro" id="IPR042635">
    <property type="entry name" value="MEGF10/SREC1/2-like"/>
</dbReference>
<dbReference type="PANTHER" id="PTHR24043:SF8">
    <property type="entry name" value="EGF-LIKE DOMAIN-CONTAINING PROTEIN"/>
    <property type="match status" value="1"/>
</dbReference>
<keyword evidence="3" id="KW-0472">Membrane</keyword>
<dbReference type="EMBL" id="JAWDGP010001076">
    <property type="protein sequence ID" value="KAK3795272.1"/>
    <property type="molecule type" value="Genomic_DNA"/>
</dbReference>
<dbReference type="AlphaFoldDB" id="A0AAE1E5Z9"/>
<gene>
    <name evidence="4" type="ORF">RRG08_055834</name>
</gene>
<proteinExistence type="predicted"/>
<dbReference type="Gene3D" id="2.170.300.10">
    <property type="entry name" value="Tie2 ligand-binding domain superfamily"/>
    <property type="match status" value="1"/>
</dbReference>
<keyword evidence="5" id="KW-1185">Reference proteome</keyword>